<dbReference type="NCBIfam" id="NF040900">
    <property type="entry name" value="porin_ExtI"/>
    <property type="match status" value="1"/>
</dbReference>
<dbReference type="EMBL" id="AKGD01000001">
    <property type="protein sequence ID" value="EIT70890.1"/>
    <property type="molecule type" value="Genomic_DNA"/>
</dbReference>
<keyword evidence="3" id="KW-1185">Reference proteome</keyword>
<evidence type="ECO:0000313" key="3">
    <source>
        <dbReference type="Proteomes" id="UP000003704"/>
    </source>
</evidence>
<reference evidence="2 3" key="1">
    <citation type="journal article" date="2012" name="J. Bacteriol.">
        <title>Genome Sequence of n-Alkane-Degrading Hydrocarboniphaga effusa Strain AP103T (ATCC BAA-332T).</title>
        <authorList>
            <person name="Chang H.K."/>
            <person name="Zylstra G.J."/>
            <person name="Chae J.C."/>
        </authorList>
    </citation>
    <scope>NUCLEOTIDE SEQUENCE [LARGE SCALE GENOMIC DNA]</scope>
    <source>
        <strain evidence="2 3">AP103</strain>
    </source>
</reference>
<feature type="chain" id="PRO_5003714046" evidence="1">
    <location>
        <begin position="33"/>
        <end position="394"/>
    </location>
</feature>
<dbReference type="InterPro" id="IPR010870">
    <property type="entry name" value="Porin_O/P"/>
</dbReference>
<evidence type="ECO:0000313" key="2">
    <source>
        <dbReference type="EMBL" id="EIT70890.1"/>
    </source>
</evidence>
<organism evidence="2 3">
    <name type="scientific">Hydrocarboniphaga effusa AP103</name>
    <dbReference type="NCBI Taxonomy" id="1172194"/>
    <lineage>
        <taxon>Bacteria</taxon>
        <taxon>Pseudomonadati</taxon>
        <taxon>Pseudomonadota</taxon>
        <taxon>Gammaproteobacteria</taxon>
        <taxon>Nevskiales</taxon>
        <taxon>Nevskiaceae</taxon>
        <taxon>Hydrocarboniphaga</taxon>
    </lineage>
</organism>
<dbReference type="PATRIC" id="fig|1172194.4.peg.985"/>
<feature type="signal peptide" evidence="1">
    <location>
        <begin position="1"/>
        <end position="32"/>
    </location>
</feature>
<dbReference type="STRING" id="1172194.WQQ_10270"/>
<proteinExistence type="predicted"/>
<accession>I8TAU2</accession>
<gene>
    <name evidence="2" type="ORF">WQQ_10270</name>
</gene>
<dbReference type="OrthoDB" id="9771991at2"/>
<dbReference type="Gene3D" id="2.40.160.10">
    <property type="entry name" value="Porin"/>
    <property type="match status" value="1"/>
</dbReference>
<comment type="caution">
    <text evidence="2">The sequence shown here is derived from an EMBL/GenBank/DDBJ whole genome shotgun (WGS) entry which is preliminary data.</text>
</comment>
<sequence length="394" mass="44127">MTVPTVSRFRVAPATAAVLTAACGLFAEVAQAGPVFHFGEDDQSSLQINYALQLWAENRSYTSANHEGSSTDTYLRRNRLTFFGQYNDVIGYYVQLEATGDSRGGVDDRDVFYRDAYLTFDFRDEVRFIAGRFKNTFSRENLEACLEPLTIDRSDISYTPFAGTRDTGVAIWGNLADAAFQYRLAIMDGREGENVPQKAPRVTARVHWSPLDPEFDYGYRGTYLGTQRVFTIGAAYDYQADAAYANYTQLSNSKDYKAWTVDGFAEYPFSSGTYTVSGAYFNYSLGNAINEDPDPTLPVNTELEGFYVKAAYLLPSPVGPGRLQFFARHNGSEYQLPGGALDRRINAAGFNYYLNGQQLKLTLEHQRIDYANPNPTNPVLQDNFQTILGLQFIL</sequence>
<dbReference type="Proteomes" id="UP000003704">
    <property type="component" value="Unassembled WGS sequence"/>
</dbReference>
<evidence type="ECO:0000256" key="1">
    <source>
        <dbReference type="SAM" id="SignalP"/>
    </source>
</evidence>
<dbReference type="AlphaFoldDB" id="I8TAU2"/>
<dbReference type="Pfam" id="PF07396">
    <property type="entry name" value="Porin_O_P"/>
    <property type="match status" value="1"/>
</dbReference>
<protein>
    <submittedName>
        <fullName evidence="2">Phosphate-selective porin O and P</fullName>
    </submittedName>
</protein>
<dbReference type="SUPFAM" id="SSF56935">
    <property type="entry name" value="Porins"/>
    <property type="match status" value="1"/>
</dbReference>
<dbReference type="InterPro" id="IPR023614">
    <property type="entry name" value="Porin_dom_sf"/>
</dbReference>
<keyword evidence="1" id="KW-0732">Signal</keyword>
<name>I8TAU2_9GAMM</name>